<feature type="transmembrane region" description="Helical" evidence="1">
    <location>
        <begin position="56"/>
        <end position="77"/>
    </location>
</feature>
<name>A0ABQ7YIX6_BRANA</name>
<accession>A0ABQ7YIX6</accession>
<protein>
    <submittedName>
        <fullName evidence="2">Uncharacterized protein</fullName>
    </submittedName>
</protein>
<gene>
    <name evidence="2" type="ORF">HID58_075196</name>
</gene>
<evidence type="ECO:0000313" key="2">
    <source>
        <dbReference type="EMBL" id="KAH0868174.1"/>
    </source>
</evidence>
<dbReference type="EMBL" id="JAGKQM010000017">
    <property type="protein sequence ID" value="KAH0868174.1"/>
    <property type="molecule type" value="Genomic_DNA"/>
</dbReference>
<feature type="non-terminal residue" evidence="2">
    <location>
        <position position="152"/>
    </location>
</feature>
<evidence type="ECO:0000313" key="3">
    <source>
        <dbReference type="Proteomes" id="UP000824890"/>
    </source>
</evidence>
<keyword evidence="1" id="KW-1133">Transmembrane helix</keyword>
<keyword evidence="1" id="KW-0472">Membrane</keyword>
<sequence length="152" mass="16806">FSLRLETRLGQSLVFIDVVFLVADLPSIVSARLGFQDLVFGDLTSMLFFIARGWSHGLLISFCLFLSCCSLISLHLSSLITSLVSLPIAIFATPGLDSVFLCVYFVRLEALISRWLASILSHSDCLSSSHASLGNFVVFRWHERLICACLVC</sequence>
<feature type="transmembrane region" description="Helical" evidence="1">
    <location>
        <begin position="12"/>
        <end position="35"/>
    </location>
</feature>
<dbReference type="Proteomes" id="UP000824890">
    <property type="component" value="Unassembled WGS sequence"/>
</dbReference>
<comment type="caution">
    <text evidence="2">The sequence shown here is derived from an EMBL/GenBank/DDBJ whole genome shotgun (WGS) entry which is preliminary data.</text>
</comment>
<keyword evidence="1" id="KW-0812">Transmembrane</keyword>
<feature type="non-terminal residue" evidence="2">
    <location>
        <position position="1"/>
    </location>
</feature>
<organism evidence="2 3">
    <name type="scientific">Brassica napus</name>
    <name type="common">Rape</name>
    <dbReference type="NCBI Taxonomy" id="3708"/>
    <lineage>
        <taxon>Eukaryota</taxon>
        <taxon>Viridiplantae</taxon>
        <taxon>Streptophyta</taxon>
        <taxon>Embryophyta</taxon>
        <taxon>Tracheophyta</taxon>
        <taxon>Spermatophyta</taxon>
        <taxon>Magnoliopsida</taxon>
        <taxon>eudicotyledons</taxon>
        <taxon>Gunneridae</taxon>
        <taxon>Pentapetalae</taxon>
        <taxon>rosids</taxon>
        <taxon>malvids</taxon>
        <taxon>Brassicales</taxon>
        <taxon>Brassicaceae</taxon>
        <taxon>Brassiceae</taxon>
        <taxon>Brassica</taxon>
    </lineage>
</organism>
<reference evidence="2 3" key="1">
    <citation type="submission" date="2021-05" db="EMBL/GenBank/DDBJ databases">
        <title>Genome Assembly of Synthetic Allotetraploid Brassica napus Reveals Homoeologous Exchanges between Subgenomes.</title>
        <authorList>
            <person name="Davis J.T."/>
        </authorList>
    </citation>
    <scope>NUCLEOTIDE SEQUENCE [LARGE SCALE GENOMIC DNA]</scope>
    <source>
        <strain evidence="3">cv. Da-Ae</strain>
        <tissue evidence="2">Seedling</tissue>
    </source>
</reference>
<proteinExistence type="predicted"/>
<feature type="transmembrane region" description="Helical" evidence="1">
    <location>
        <begin position="83"/>
        <end position="106"/>
    </location>
</feature>
<evidence type="ECO:0000256" key="1">
    <source>
        <dbReference type="SAM" id="Phobius"/>
    </source>
</evidence>
<keyword evidence="3" id="KW-1185">Reference proteome</keyword>